<dbReference type="PROSITE" id="PS50110">
    <property type="entry name" value="RESPONSE_REGULATORY"/>
    <property type="match status" value="1"/>
</dbReference>
<evidence type="ECO:0000259" key="6">
    <source>
        <dbReference type="PROSITE" id="PS50043"/>
    </source>
</evidence>
<evidence type="ECO:0000256" key="2">
    <source>
        <dbReference type="ARBA" id="ARBA00023015"/>
    </source>
</evidence>
<dbReference type="EMBL" id="RHHQ01000025">
    <property type="protein sequence ID" value="RNB80157.1"/>
    <property type="molecule type" value="Genomic_DNA"/>
</dbReference>
<name>A0A3M8CY34_9BACL</name>
<dbReference type="InterPro" id="IPR058245">
    <property type="entry name" value="NreC/VraR/RcsB-like_REC"/>
</dbReference>
<dbReference type="PANTHER" id="PTHR43214">
    <property type="entry name" value="TWO-COMPONENT RESPONSE REGULATOR"/>
    <property type="match status" value="1"/>
</dbReference>
<dbReference type="InterPro" id="IPR016032">
    <property type="entry name" value="Sig_transdc_resp-reg_C-effctor"/>
</dbReference>
<dbReference type="SMART" id="SM00421">
    <property type="entry name" value="HTH_LUXR"/>
    <property type="match status" value="1"/>
</dbReference>
<evidence type="ECO:0000256" key="3">
    <source>
        <dbReference type="ARBA" id="ARBA00023125"/>
    </source>
</evidence>
<organism evidence="8 9">
    <name type="scientific">Brevibacillus fluminis</name>
    <dbReference type="NCBI Taxonomy" id="511487"/>
    <lineage>
        <taxon>Bacteria</taxon>
        <taxon>Bacillati</taxon>
        <taxon>Bacillota</taxon>
        <taxon>Bacilli</taxon>
        <taxon>Bacillales</taxon>
        <taxon>Paenibacillaceae</taxon>
        <taxon>Brevibacillus</taxon>
    </lineage>
</organism>
<dbReference type="PROSITE" id="PS50043">
    <property type="entry name" value="HTH_LUXR_2"/>
    <property type="match status" value="1"/>
</dbReference>
<dbReference type="PANTHER" id="PTHR43214:SF24">
    <property type="entry name" value="TRANSCRIPTIONAL REGULATORY PROTEIN NARL-RELATED"/>
    <property type="match status" value="1"/>
</dbReference>
<evidence type="ECO:0000256" key="4">
    <source>
        <dbReference type="ARBA" id="ARBA00023163"/>
    </source>
</evidence>
<keyword evidence="2" id="KW-0805">Transcription regulation</keyword>
<evidence type="ECO:0000313" key="8">
    <source>
        <dbReference type="EMBL" id="RNB80157.1"/>
    </source>
</evidence>
<dbReference type="CDD" id="cd17535">
    <property type="entry name" value="REC_NarL-like"/>
    <property type="match status" value="1"/>
</dbReference>
<protein>
    <submittedName>
        <fullName evidence="8">DNA-binding response regulator</fullName>
    </submittedName>
</protein>
<keyword evidence="9" id="KW-1185">Reference proteome</keyword>
<feature type="domain" description="Response regulatory" evidence="7">
    <location>
        <begin position="1"/>
        <end position="103"/>
    </location>
</feature>
<dbReference type="CDD" id="cd06170">
    <property type="entry name" value="LuxR_C_like"/>
    <property type="match status" value="1"/>
</dbReference>
<keyword evidence="1 5" id="KW-0597">Phosphoprotein</keyword>
<dbReference type="GO" id="GO:0006355">
    <property type="term" value="P:regulation of DNA-templated transcription"/>
    <property type="evidence" value="ECO:0007669"/>
    <property type="project" value="InterPro"/>
</dbReference>
<evidence type="ECO:0000256" key="1">
    <source>
        <dbReference type="ARBA" id="ARBA00022553"/>
    </source>
</evidence>
<sequence length="185" mass="20689">MVIVLENQHNFEIAGQAVNGHEAIELAAETQPNLILMDIRMPVMDGIEATRRILSEFPDIKIVVLTTFEEDELIESCMSAGAVGYLLKDLTSEELISSVRLIRAGGSIMPTSYVKSWGRKIGSEPVQHRKGKADVDLTEREREVLHPLMEGCSNKEMAGRMYVSESTIKNHLSSIFAKMEVRDRT</sequence>
<evidence type="ECO:0000259" key="7">
    <source>
        <dbReference type="PROSITE" id="PS50110"/>
    </source>
</evidence>
<dbReference type="InterPro" id="IPR000792">
    <property type="entry name" value="Tscrpt_reg_LuxR_C"/>
</dbReference>
<dbReference type="Gene3D" id="3.40.50.2300">
    <property type="match status" value="1"/>
</dbReference>
<dbReference type="InterPro" id="IPR039420">
    <property type="entry name" value="WalR-like"/>
</dbReference>
<comment type="caution">
    <text evidence="8">The sequence shown here is derived from an EMBL/GenBank/DDBJ whole genome shotgun (WGS) entry which is preliminary data.</text>
</comment>
<dbReference type="PRINTS" id="PR00038">
    <property type="entry name" value="HTHLUXR"/>
</dbReference>
<reference evidence="8 9" key="1">
    <citation type="submission" date="2018-10" db="EMBL/GenBank/DDBJ databases">
        <title>Phylogenomics of Brevibacillus.</title>
        <authorList>
            <person name="Dunlap C."/>
        </authorList>
    </citation>
    <scope>NUCLEOTIDE SEQUENCE [LARGE SCALE GENOMIC DNA]</scope>
    <source>
        <strain evidence="8 9">JCM 15716</strain>
    </source>
</reference>
<evidence type="ECO:0000256" key="5">
    <source>
        <dbReference type="PROSITE-ProRule" id="PRU00169"/>
    </source>
</evidence>
<proteinExistence type="predicted"/>
<dbReference type="InterPro" id="IPR001789">
    <property type="entry name" value="Sig_transdc_resp-reg_receiver"/>
</dbReference>
<accession>A0A3M8CY34</accession>
<keyword evidence="3 8" id="KW-0238">DNA-binding</keyword>
<dbReference type="SUPFAM" id="SSF46894">
    <property type="entry name" value="C-terminal effector domain of the bipartite response regulators"/>
    <property type="match status" value="1"/>
</dbReference>
<dbReference type="InterPro" id="IPR011006">
    <property type="entry name" value="CheY-like_superfamily"/>
</dbReference>
<feature type="modified residue" description="4-aspartylphosphate" evidence="5">
    <location>
        <position position="38"/>
    </location>
</feature>
<dbReference type="AlphaFoldDB" id="A0A3M8CY34"/>
<gene>
    <name evidence="8" type="ORF">EDM56_27490</name>
</gene>
<dbReference type="GO" id="GO:0003677">
    <property type="term" value="F:DNA binding"/>
    <property type="evidence" value="ECO:0007669"/>
    <property type="project" value="UniProtKB-KW"/>
</dbReference>
<dbReference type="Pfam" id="PF00072">
    <property type="entry name" value="Response_reg"/>
    <property type="match status" value="1"/>
</dbReference>
<dbReference type="SMART" id="SM00448">
    <property type="entry name" value="REC"/>
    <property type="match status" value="1"/>
</dbReference>
<dbReference type="Pfam" id="PF00196">
    <property type="entry name" value="GerE"/>
    <property type="match status" value="1"/>
</dbReference>
<evidence type="ECO:0000313" key="9">
    <source>
        <dbReference type="Proteomes" id="UP000271031"/>
    </source>
</evidence>
<keyword evidence="4" id="KW-0804">Transcription</keyword>
<dbReference type="Proteomes" id="UP000271031">
    <property type="component" value="Unassembled WGS sequence"/>
</dbReference>
<dbReference type="GO" id="GO:0000160">
    <property type="term" value="P:phosphorelay signal transduction system"/>
    <property type="evidence" value="ECO:0007669"/>
    <property type="project" value="InterPro"/>
</dbReference>
<dbReference type="SUPFAM" id="SSF52172">
    <property type="entry name" value="CheY-like"/>
    <property type="match status" value="1"/>
</dbReference>
<feature type="domain" description="HTH luxR-type" evidence="6">
    <location>
        <begin position="130"/>
        <end position="185"/>
    </location>
</feature>